<dbReference type="GO" id="GO:0004252">
    <property type="term" value="F:serine-type endopeptidase activity"/>
    <property type="evidence" value="ECO:0007669"/>
    <property type="project" value="UniProtKB-UniRule"/>
</dbReference>
<dbReference type="InterPro" id="IPR022398">
    <property type="entry name" value="Peptidase_S8_His-AS"/>
</dbReference>
<evidence type="ECO:0000256" key="1">
    <source>
        <dbReference type="ARBA" id="ARBA00011073"/>
    </source>
</evidence>
<feature type="region of interest" description="Disordered" evidence="7">
    <location>
        <begin position="351"/>
        <end position="397"/>
    </location>
</feature>
<name>A0A919YA28_9BACL</name>
<dbReference type="InterPro" id="IPR034202">
    <property type="entry name" value="Subtilisin_Carlsberg-like"/>
</dbReference>
<sequence length="397" mass="42270">MDESSFLRYLNETTNTSGPNGRYILRFSSPGQYIKITARLQEEQERYPNLDQIRISPLLGALLCPQGALDPKTLRERFGVIAEKDEPVDILAASALDKDLSSGLPWGIRRIGASEAWSVSTGHQIRIGVIDTGADFSHPDLRSSLSRGVNLLNPMSPPHDDNGHGTHIAGTIAASGGSKGMMGVAPRALIHPVKAFDHNGSAYVSDIVLGIDWCVQNRMHIINMSFGMKSKSQALLNTVRKAYNAGIVVVASSGNDKKSNGADYPARYPYTISVGATGRDGRIAPFSNRGSRIDIYAPGEKVKSCWLGNGYKEMNGTSMATSHVSGAIALLLAQRPGLSPAEIKRRLRRTARPLPAGAAGKSKTSHPPGEVSASRLLRGGGRKAPAAGAKKPAGKSS</sequence>
<dbReference type="CDD" id="cd07477">
    <property type="entry name" value="Peptidases_S8_Subtilisin_subset"/>
    <property type="match status" value="1"/>
</dbReference>
<evidence type="ECO:0000256" key="7">
    <source>
        <dbReference type="SAM" id="MobiDB-lite"/>
    </source>
</evidence>
<dbReference type="Proteomes" id="UP000678895">
    <property type="component" value="Unassembled WGS sequence"/>
</dbReference>
<comment type="similarity">
    <text evidence="1 6">Belongs to the peptidase S8 family.</text>
</comment>
<proteinExistence type="inferred from homology"/>
<dbReference type="InterPro" id="IPR050131">
    <property type="entry name" value="Peptidase_S8_subtilisin-like"/>
</dbReference>
<keyword evidence="10" id="KW-1185">Reference proteome</keyword>
<feature type="compositionally biased region" description="Low complexity" evidence="7">
    <location>
        <begin position="383"/>
        <end position="397"/>
    </location>
</feature>
<reference evidence="9" key="1">
    <citation type="submission" date="2021-03" db="EMBL/GenBank/DDBJ databases">
        <title>Antimicrobial resistance genes in bacteria isolated from Japanese honey, and their potential for conferring macrolide and lincosamide resistance in the American foulbrood pathogen Paenibacillus larvae.</title>
        <authorList>
            <person name="Okamoto M."/>
            <person name="Kumagai M."/>
            <person name="Kanamori H."/>
            <person name="Takamatsu D."/>
        </authorList>
    </citation>
    <scope>NUCLEOTIDE SEQUENCE</scope>
    <source>
        <strain evidence="9">J41TS4</strain>
    </source>
</reference>
<gene>
    <name evidence="9" type="ORF">J41TS4_49130</name>
</gene>
<dbReference type="PANTHER" id="PTHR43806:SF11">
    <property type="entry name" value="CEREVISIN-RELATED"/>
    <property type="match status" value="1"/>
</dbReference>
<evidence type="ECO:0000313" key="10">
    <source>
        <dbReference type="Proteomes" id="UP000678895"/>
    </source>
</evidence>
<feature type="active site" description="Charge relay system" evidence="6">
    <location>
        <position position="318"/>
    </location>
</feature>
<evidence type="ECO:0000256" key="6">
    <source>
        <dbReference type="PROSITE-ProRule" id="PRU01240"/>
    </source>
</evidence>
<dbReference type="PROSITE" id="PS51892">
    <property type="entry name" value="SUBTILASE"/>
    <property type="match status" value="1"/>
</dbReference>
<accession>A0A919YA28</accession>
<dbReference type="RefSeq" id="WP_301630930.1">
    <property type="nucleotide sequence ID" value="NZ_BORS01000033.1"/>
</dbReference>
<comment type="caution">
    <text evidence="9">The sequence shown here is derived from an EMBL/GenBank/DDBJ whole genome shotgun (WGS) entry which is preliminary data.</text>
</comment>
<feature type="domain" description="Peptidase S8/S53" evidence="8">
    <location>
        <begin position="122"/>
        <end position="354"/>
    </location>
</feature>
<feature type="active site" description="Charge relay system" evidence="6">
    <location>
        <position position="131"/>
    </location>
</feature>
<protein>
    <recommendedName>
        <fullName evidence="8">Peptidase S8/S53 domain-containing protein</fullName>
    </recommendedName>
</protein>
<dbReference type="InterPro" id="IPR000209">
    <property type="entry name" value="Peptidase_S8/S53_dom"/>
</dbReference>
<dbReference type="GO" id="GO:0006508">
    <property type="term" value="P:proteolysis"/>
    <property type="evidence" value="ECO:0007669"/>
    <property type="project" value="UniProtKB-KW"/>
</dbReference>
<evidence type="ECO:0000256" key="2">
    <source>
        <dbReference type="ARBA" id="ARBA00022670"/>
    </source>
</evidence>
<dbReference type="GO" id="GO:0046872">
    <property type="term" value="F:metal ion binding"/>
    <property type="evidence" value="ECO:0007669"/>
    <property type="project" value="UniProtKB-KW"/>
</dbReference>
<evidence type="ECO:0000256" key="4">
    <source>
        <dbReference type="ARBA" id="ARBA00022801"/>
    </source>
</evidence>
<keyword evidence="3" id="KW-0479">Metal-binding</keyword>
<dbReference type="InterPro" id="IPR015500">
    <property type="entry name" value="Peptidase_S8_subtilisin-rel"/>
</dbReference>
<keyword evidence="2 6" id="KW-0645">Protease</keyword>
<evidence type="ECO:0000256" key="3">
    <source>
        <dbReference type="ARBA" id="ARBA00022723"/>
    </source>
</evidence>
<keyword evidence="4 6" id="KW-0378">Hydrolase</keyword>
<feature type="active site" description="Charge relay system" evidence="6">
    <location>
        <position position="164"/>
    </location>
</feature>
<dbReference type="PRINTS" id="PR00723">
    <property type="entry name" value="SUBTILISIN"/>
</dbReference>
<organism evidence="9 10">
    <name type="scientific">Paenibacillus apis</name>
    <dbReference type="NCBI Taxonomy" id="1792174"/>
    <lineage>
        <taxon>Bacteria</taxon>
        <taxon>Bacillati</taxon>
        <taxon>Bacillota</taxon>
        <taxon>Bacilli</taxon>
        <taxon>Bacillales</taxon>
        <taxon>Paenibacillaceae</taxon>
        <taxon>Paenibacillus</taxon>
    </lineage>
</organism>
<keyword evidence="5 6" id="KW-0720">Serine protease</keyword>
<evidence type="ECO:0000256" key="5">
    <source>
        <dbReference type="ARBA" id="ARBA00022825"/>
    </source>
</evidence>
<dbReference type="Gene3D" id="3.40.50.200">
    <property type="entry name" value="Peptidase S8/S53 domain"/>
    <property type="match status" value="1"/>
</dbReference>
<dbReference type="Pfam" id="PF00082">
    <property type="entry name" value="Peptidase_S8"/>
    <property type="match status" value="1"/>
</dbReference>
<dbReference type="AlphaFoldDB" id="A0A919YA28"/>
<dbReference type="PANTHER" id="PTHR43806">
    <property type="entry name" value="PEPTIDASE S8"/>
    <property type="match status" value="1"/>
</dbReference>
<dbReference type="EMBL" id="BORS01000033">
    <property type="protein sequence ID" value="GIO45155.1"/>
    <property type="molecule type" value="Genomic_DNA"/>
</dbReference>
<evidence type="ECO:0000259" key="8">
    <source>
        <dbReference type="Pfam" id="PF00082"/>
    </source>
</evidence>
<dbReference type="PROSITE" id="PS00137">
    <property type="entry name" value="SUBTILASE_HIS"/>
    <property type="match status" value="1"/>
</dbReference>
<dbReference type="SUPFAM" id="SSF52743">
    <property type="entry name" value="Subtilisin-like"/>
    <property type="match status" value="1"/>
</dbReference>
<dbReference type="InterPro" id="IPR036852">
    <property type="entry name" value="Peptidase_S8/S53_dom_sf"/>
</dbReference>
<evidence type="ECO:0000313" key="9">
    <source>
        <dbReference type="EMBL" id="GIO45155.1"/>
    </source>
</evidence>